<dbReference type="InterPro" id="IPR028108">
    <property type="entry name" value="DUF4505"/>
</dbReference>
<feature type="signal peptide" evidence="2">
    <location>
        <begin position="1"/>
        <end position="19"/>
    </location>
</feature>
<reference evidence="3" key="1">
    <citation type="submission" date="2023-09" db="UniProtKB">
        <authorList>
            <consortium name="Ensembl"/>
        </authorList>
    </citation>
    <scope>IDENTIFICATION</scope>
</reference>
<keyword evidence="2" id="KW-0732">Signal</keyword>
<reference evidence="5" key="2">
    <citation type="submission" date="2025-04" db="UniProtKB">
        <authorList>
            <consortium name="RefSeq"/>
        </authorList>
    </citation>
    <scope>IDENTIFICATION</scope>
</reference>
<protein>
    <submittedName>
        <fullName evidence="5">UPF0598 protein C8orf82 homolog</fullName>
    </submittedName>
</protein>
<dbReference type="Pfam" id="PF14956">
    <property type="entry name" value="DUF4505"/>
    <property type="match status" value="1"/>
</dbReference>
<dbReference type="OrthoDB" id="10260024at2759"/>
<accession>A0A3B4ZZC6</accession>
<dbReference type="AlphaFoldDB" id="A0A3B4ZZC6"/>
<name>A0A3B4ZZC6_9TELE</name>
<feature type="chain" id="PRO_5044591502" evidence="2">
    <location>
        <begin position="20"/>
        <end position="236"/>
    </location>
</feature>
<dbReference type="Ensembl" id="ENSSPAT00000007158.1">
    <property type="protein sequence ID" value="ENSSPAP00000007017.1"/>
    <property type="gene ID" value="ENSSPAG00000005399.1"/>
</dbReference>
<dbReference type="GeneTree" id="ENSGT00390000011521"/>
<dbReference type="RefSeq" id="XP_008282286.1">
    <property type="nucleotide sequence ID" value="XM_008284064.1"/>
</dbReference>
<keyword evidence="4" id="KW-1185">Reference proteome</keyword>
<organism evidence="3">
    <name type="scientific">Stegastes partitus</name>
    <name type="common">bicolor damselfish</name>
    <dbReference type="NCBI Taxonomy" id="144197"/>
    <lineage>
        <taxon>Eukaryota</taxon>
        <taxon>Metazoa</taxon>
        <taxon>Chordata</taxon>
        <taxon>Craniata</taxon>
        <taxon>Vertebrata</taxon>
        <taxon>Euteleostomi</taxon>
        <taxon>Actinopterygii</taxon>
        <taxon>Neopterygii</taxon>
        <taxon>Teleostei</taxon>
        <taxon>Neoteleostei</taxon>
        <taxon>Acanthomorphata</taxon>
        <taxon>Ovalentaria</taxon>
        <taxon>Pomacentridae</taxon>
        <taxon>Stegastes</taxon>
    </lineage>
</organism>
<comment type="similarity">
    <text evidence="1">Belongs to the UPF0598 family.</text>
</comment>
<dbReference type="Proteomes" id="UP000694891">
    <property type="component" value="Unplaced"/>
</dbReference>
<evidence type="ECO:0000256" key="1">
    <source>
        <dbReference type="ARBA" id="ARBA00006322"/>
    </source>
</evidence>
<gene>
    <name evidence="3" type="primary">C8orf82</name>
    <name evidence="5" type="synonym">LOC103358914</name>
</gene>
<dbReference type="STRING" id="144197.ENSSPAP00000007017"/>
<evidence type="ECO:0000313" key="3">
    <source>
        <dbReference type="Ensembl" id="ENSSPAP00000007017.1"/>
    </source>
</evidence>
<sequence length="236" mass="26552">MLFLRTAALSCRALTALRCLPVGFTAFRSTATYVQGQSPEPRIREYFYYIDHQGQLFLDDTKVKNFVTCFKDKQFLVFFFNRLRFNQSGRYEEDFPFLSLCGRERNFVRCDDRPVVFTHLLQSPTGPQGIVGEQELLSYCGGAEKLSDPFRPEALFMHPVSGRVYHPCSEGSGGVGLVRSALAIELSPFFVYEHEGGQSGQPTHFLWKGQKHTLTNELAGCFPTAEEGSGQHGELG</sequence>
<evidence type="ECO:0000313" key="4">
    <source>
        <dbReference type="Proteomes" id="UP000694891"/>
    </source>
</evidence>
<proteinExistence type="inferred from homology"/>
<dbReference type="PANTHER" id="PTHR31449">
    <property type="entry name" value="UPF0598 PROTEIN C8ORF82"/>
    <property type="match status" value="1"/>
</dbReference>
<dbReference type="PANTHER" id="PTHR31449:SF3">
    <property type="entry name" value="UPF0598 PROTEIN C8ORF82"/>
    <property type="match status" value="1"/>
</dbReference>
<evidence type="ECO:0000313" key="5">
    <source>
        <dbReference type="RefSeq" id="XP_008282286.1"/>
    </source>
</evidence>
<evidence type="ECO:0000256" key="2">
    <source>
        <dbReference type="SAM" id="SignalP"/>
    </source>
</evidence>